<dbReference type="PANTHER" id="PTHR10949">
    <property type="entry name" value="LIPOYL SYNTHASE"/>
    <property type="match status" value="1"/>
</dbReference>
<keyword evidence="8" id="KW-0963">Cytoplasm</keyword>
<dbReference type="RefSeq" id="WP_274688213.1">
    <property type="nucleotide sequence ID" value="NZ_JAPMOU010000007.1"/>
</dbReference>
<feature type="binding site" evidence="8">
    <location>
        <position position="82"/>
    </location>
    <ligand>
        <name>[4Fe-4S] cluster</name>
        <dbReference type="ChEBI" id="CHEBI:49883"/>
        <label>1</label>
    </ligand>
</feature>
<evidence type="ECO:0000256" key="6">
    <source>
        <dbReference type="ARBA" id="ARBA00023014"/>
    </source>
</evidence>
<feature type="binding site" evidence="8">
    <location>
        <position position="103"/>
    </location>
    <ligand>
        <name>[4Fe-4S] cluster</name>
        <dbReference type="ChEBI" id="CHEBI:49883"/>
        <label>2</label>
        <note>4Fe-4S-S-AdoMet</note>
    </ligand>
</feature>
<evidence type="ECO:0000256" key="8">
    <source>
        <dbReference type="HAMAP-Rule" id="MF_00206"/>
    </source>
</evidence>
<feature type="domain" description="Radical SAM core" evidence="9">
    <location>
        <begin position="89"/>
        <end position="306"/>
    </location>
</feature>
<dbReference type="CDD" id="cd01335">
    <property type="entry name" value="Radical_SAM"/>
    <property type="match status" value="1"/>
</dbReference>
<evidence type="ECO:0000313" key="10">
    <source>
        <dbReference type="EMBL" id="MDE1461854.1"/>
    </source>
</evidence>
<dbReference type="InterPro" id="IPR003698">
    <property type="entry name" value="Lipoyl_synth"/>
</dbReference>
<keyword evidence="6 8" id="KW-0411">Iron-sulfur</keyword>
<evidence type="ECO:0000256" key="5">
    <source>
        <dbReference type="ARBA" id="ARBA00023004"/>
    </source>
</evidence>
<dbReference type="Proteomes" id="UP001528823">
    <property type="component" value="Unassembled WGS sequence"/>
</dbReference>
<comment type="similarity">
    <text evidence="8">Belongs to the radical SAM superfamily. Lipoyl synthase family.</text>
</comment>
<keyword evidence="11" id="KW-1185">Reference proteome</keyword>
<gene>
    <name evidence="8 10" type="primary">lipA</name>
    <name evidence="10" type="ORF">ORQ98_07715</name>
</gene>
<dbReference type="EMBL" id="JAPMOU010000007">
    <property type="protein sequence ID" value="MDE1461854.1"/>
    <property type="molecule type" value="Genomic_DNA"/>
</dbReference>
<dbReference type="SFLD" id="SFLDF00271">
    <property type="entry name" value="lipoyl_synthase"/>
    <property type="match status" value="1"/>
</dbReference>
<dbReference type="InterPro" id="IPR031691">
    <property type="entry name" value="LIAS_N"/>
</dbReference>
<dbReference type="EC" id="2.8.1.8" evidence="8"/>
<dbReference type="NCBIfam" id="NF004019">
    <property type="entry name" value="PRK05481.1"/>
    <property type="match status" value="1"/>
</dbReference>
<dbReference type="Gene3D" id="3.20.20.70">
    <property type="entry name" value="Aldolase class I"/>
    <property type="match status" value="1"/>
</dbReference>
<feature type="binding site" evidence="8">
    <location>
        <position position="317"/>
    </location>
    <ligand>
        <name>[4Fe-4S] cluster</name>
        <dbReference type="ChEBI" id="CHEBI:49883"/>
        <label>1</label>
    </ligand>
</feature>
<evidence type="ECO:0000256" key="4">
    <source>
        <dbReference type="ARBA" id="ARBA00022723"/>
    </source>
</evidence>
<keyword evidence="5 8" id="KW-0408">Iron</keyword>
<dbReference type="PROSITE" id="PS51918">
    <property type="entry name" value="RADICAL_SAM"/>
    <property type="match status" value="1"/>
</dbReference>
<keyword evidence="4 8" id="KW-0479">Metal-binding</keyword>
<reference evidence="10 11" key="1">
    <citation type="submission" date="2022-11" db="EMBL/GenBank/DDBJ databases">
        <title>Spartinivicinus poritis sp. nov., isolated from scleractinian coral Porites lutea.</title>
        <authorList>
            <person name="Zhang G."/>
            <person name="Cai L."/>
            <person name="Wei Q."/>
        </authorList>
    </citation>
    <scope>NUCLEOTIDE SEQUENCE [LARGE SCALE GENOMIC DNA]</scope>
    <source>
        <strain evidence="10 11">A2-2</strain>
    </source>
</reference>
<comment type="catalytic activity">
    <reaction evidence="7 8">
        <text>[[Fe-S] cluster scaffold protein carrying a second [4Fe-4S](2+) cluster] + N(6)-octanoyl-L-lysyl-[protein] + 2 oxidized [2Fe-2S]-[ferredoxin] + 2 S-adenosyl-L-methionine + 4 H(+) = [[Fe-S] cluster scaffold protein] + N(6)-[(R)-dihydrolipoyl]-L-lysyl-[protein] + 4 Fe(3+) + 2 hydrogen sulfide + 2 5'-deoxyadenosine + 2 L-methionine + 2 reduced [2Fe-2S]-[ferredoxin]</text>
        <dbReference type="Rhea" id="RHEA:16585"/>
        <dbReference type="Rhea" id="RHEA-COMP:9928"/>
        <dbReference type="Rhea" id="RHEA-COMP:10000"/>
        <dbReference type="Rhea" id="RHEA-COMP:10001"/>
        <dbReference type="Rhea" id="RHEA-COMP:10475"/>
        <dbReference type="Rhea" id="RHEA-COMP:14568"/>
        <dbReference type="Rhea" id="RHEA-COMP:14569"/>
        <dbReference type="ChEBI" id="CHEBI:15378"/>
        <dbReference type="ChEBI" id="CHEBI:17319"/>
        <dbReference type="ChEBI" id="CHEBI:29034"/>
        <dbReference type="ChEBI" id="CHEBI:29919"/>
        <dbReference type="ChEBI" id="CHEBI:33722"/>
        <dbReference type="ChEBI" id="CHEBI:33737"/>
        <dbReference type="ChEBI" id="CHEBI:33738"/>
        <dbReference type="ChEBI" id="CHEBI:57844"/>
        <dbReference type="ChEBI" id="CHEBI:59789"/>
        <dbReference type="ChEBI" id="CHEBI:78809"/>
        <dbReference type="ChEBI" id="CHEBI:83100"/>
        <dbReference type="EC" id="2.8.1.8"/>
    </reaction>
</comment>
<comment type="pathway">
    <text evidence="8">Protein modification; protein lipoylation via endogenous pathway; protein N(6)-(lipoyl)lysine from octanoyl-[acyl-carrier-protein]: step 2/2.</text>
</comment>
<keyword evidence="3 8" id="KW-0949">S-adenosyl-L-methionine</keyword>
<comment type="function">
    <text evidence="8">Catalyzes the radical-mediated insertion of two sulfur atoms into the C-6 and C-8 positions of the octanoyl moiety bound to the lipoyl domains of lipoate-dependent enzymes, thereby converting the octanoylated domains into lipoylated derivatives.</text>
</comment>
<accession>A0ABT5U662</accession>
<feature type="binding site" evidence="8">
    <location>
        <position position="110"/>
    </location>
    <ligand>
        <name>[4Fe-4S] cluster</name>
        <dbReference type="ChEBI" id="CHEBI:49883"/>
        <label>2</label>
        <note>4Fe-4S-S-AdoMet</note>
    </ligand>
</feature>
<dbReference type="SFLD" id="SFLDS00029">
    <property type="entry name" value="Radical_SAM"/>
    <property type="match status" value="1"/>
</dbReference>
<dbReference type="GO" id="GO:0016992">
    <property type="term" value="F:lipoate synthase activity"/>
    <property type="evidence" value="ECO:0007669"/>
    <property type="project" value="UniProtKB-EC"/>
</dbReference>
<dbReference type="PIRSF" id="PIRSF005963">
    <property type="entry name" value="Lipoyl_synth"/>
    <property type="match status" value="1"/>
</dbReference>
<evidence type="ECO:0000313" key="11">
    <source>
        <dbReference type="Proteomes" id="UP001528823"/>
    </source>
</evidence>
<evidence type="ECO:0000256" key="3">
    <source>
        <dbReference type="ARBA" id="ARBA00022691"/>
    </source>
</evidence>
<name>A0ABT5U662_9GAMM</name>
<keyword evidence="2 8" id="KW-0808">Transferase</keyword>
<dbReference type="HAMAP" id="MF_00206">
    <property type="entry name" value="Lipoyl_synth"/>
    <property type="match status" value="1"/>
</dbReference>
<feature type="binding site" evidence="8">
    <location>
        <position position="77"/>
    </location>
    <ligand>
        <name>[4Fe-4S] cluster</name>
        <dbReference type="ChEBI" id="CHEBI:49883"/>
        <label>1</label>
    </ligand>
</feature>
<protein>
    <recommendedName>
        <fullName evidence="8">Lipoyl synthase</fullName>
        <ecNumber evidence="8">2.8.1.8</ecNumber>
    </recommendedName>
    <alternativeName>
        <fullName evidence="8">Lip-syn</fullName>
        <shortName evidence="8">LS</shortName>
    </alternativeName>
    <alternativeName>
        <fullName evidence="8">Lipoate synthase</fullName>
    </alternativeName>
    <alternativeName>
        <fullName evidence="8">Lipoic acid synthase</fullName>
    </alternativeName>
    <alternativeName>
        <fullName evidence="8">Sulfur insertion protein LipA</fullName>
    </alternativeName>
</protein>
<feature type="binding site" evidence="8">
    <location>
        <position position="88"/>
    </location>
    <ligand>
        <name>[4Fe-4S] cluster</name>
        <dbReference type="ChEBI" id="CHEBI:49883"/>
        <label>1</label>
    </ligand>
</feature>
<evidence type="ECO:0000256" key="1">
    <source>
        <dbReference type="ARBA" id="ARBA00022485"/>
    </source>
</evidence>
<dbReference type="InterPro" id="IPR007197">
    <property type="entry name" value="rSAM"/>
</dbReference>
<dbReference type="SFLD" id="SFLDG01058">
    <property type="entry name" value="lipoyl_synthase_like"/>
    <property type="match status" value="1"/>
</dbReference>
<evidence type="ECO:0000256" key="2">
    <source>
        <dbReference type="ARBA" id="ARBA00022679"/>
    </source>
</evidence>
<dbReference type="Pfam" id="PF16881">
    <property type="entry name" value="LIAS_N"/>
    <property type="match status" value="1"/>
</dbReference>
<feature type="binding site" evidence="8">
    <location>
        <position position="107"/>
    </location>
    <ligand>
        <name>[4Fe-4S] cluster</name>
        <dbReference type="ChEBI" id="CHEBI:49883"/>
        <label>2</label>
        <note>4Fe-4S-S-AdoMet</note>
    </ligand>
</feature>
<dbReference type="InterPro" id="IPR006638">
    <property type="entry name" value="Elp3/MiaA/NifB-like_rSAM"/>
</dbReference>
<dbReference type="PANTHER" id="PTHR10949:SF0">
    <property type="entry name" value="LIPOYL SYNTHASE, MITOCHONDRIAL"/>
    <property type="match status" value="1"/>
</dbReference>
<evidence type="ECO:0000259" key="9">
    <source>
        <dbReference type="PROSITE" id="PS51918"/>
    </source>
</evidence>
<dbReference type="SUPFAM" id="SSF102114">
    <property type="entry name" value="Radical SAM enzymes"/>
    <property type="match status" value="1"/>
</dbReference>
<dbReference type="SMART" id="SM00729">
    <property type="entry name" value="Elp3"/>
    <property type="match status" value="1"/>
</dbReference>
<dbReference type="InterPro" id="IPR013785">
    <property type="entry name" value="Aldolase_TIM"/>
</dbReference>
<comment type="cofactor">
    <cofactor evidence="8">
        <name>[4Fe-4S] cluster</name>
        <dbReference type="ChEBI" id="CHEBI:49883"/>
    </cofactor>
    <text evidence="8">Binds 2 [4Fe-4S] clusters per subunit. One cluster is coordinated with 3 cysteines and an exchangeable S-adenosyl-L-methionine.</text>
</comment>
<dbReference type="InterPro" id="IPR058240">
    <property type="entry name" value="rSAM_sf"/>
</dbReference>
<dbReference type="NCBIfam" id="TIGR00510">
    <property type="entry name" value="lipA"/>
    <property type="match status" value="1"/>
</dbReference>
<sequence length="330" mass="37255">MTDMQPMPPAKKKPARVERGVKLRGAEKVARIPVKVIPTEKENMPRKPDWLRVRMPISPEVDRIKKLLRKHKLHTVCEEASCPNLGECFGGGTATFMIMGDICTRRCPFCDVAHGRPNQLDANEPAHLATAIADLGLKYVVITSVDRDDLRDGGAQHFADCIREARARSPKLEIEVLVPDFRGRMEVALDILGETPPDVFNHNLESVPSLYRKIRPGSDYQWSLDLLKRYKERVPHVPTKSGIMLGLGETKEEVIEVMHDMREHNIEMITLGQYLQPSRHHLPVDRFVHPDEFAELAEIAKSLGFDKVASGALVRSSYHADQQAKEDLII</sequence>
<dbReference type="Pfam" id="PF04055">
    <property type="entry name" value="Radical_SAM"/>
    <property type="match status" value="1"/>
</dbReference>
<dbReference type="NCBIfam" id="NF009544">
    <property type="entry name" value="PRK12928.1"/>
    <property type="match status" value="1"/>
</dbReference>
<organism evidence="10 11">
    <name type="scientific">Spartinivicinus poritis</name>
    <dbReference type="NCBI Taxonomy" id="2994640"/>
    <lineage>
        <taxon>Bacteria</taxon>
        <taxon>Pseudomonadati</taxon>
        <taxon>Pseudomonadota</taxon>
        <taxon>Gammaproteobacteria</taxon>
        <taxon>Oceanospirillales</taxon>
        <taxon>Zooshikellaceae</taxon>
        <taxon>Spartinivicinus</taxon>
    </lineage>
</organism>
<proteinExistence type="inferred from homology"/>
<comment type="subcellular location">
    <subcellularLocation>
        <location evidence="8">Cytoplasm</location>
    </subcellularLocation>
</comment>
<evidence type="ECO:0000256" key="7">
    <source>
        <dbReference type="ARBA" id="ARBA00047326"/>
    </source>
</evidence>
<keyword evidence="1 8" id="KW-0004">4Fe-4S</keyword>
<comment type="caution">
    <text evidence="10">The sequence shown here is derived from an EMBL/GenBank/DDBJ whole genome shotgun (WGS) entry which is preliminary data.</text>
</comment>